<dbReference type="Pfam" id="PF20772">
    <property type="entry name" value="TACO1_YebC_N"/>
    <property type="match status" value="1"/>
</dbReference>
<dbReference type="SUPFAM" id="SSF75625">
    <property type="entry name" value="YebC-like"/>
    <property type="match status" value="1"/>
</dbReference>
<dbReference type="EMBL" id="OE841719">
    <property type="protein sequence ID" value="CAD7596910.1"/>
    <property type="molecule type" value="Genomic_DNA"/>
</dbReference>
<evidence type="ECO:0000256" key="1">
    <source>
        <dbReference type="SAM" id="MobiDB-lite"/>
    </source>
</evidence>
<evidence type="ECO:0000259" key="2">
    <source>
        <dbReference type="Pfam" id="PF20772"/>
    </source>
</evidence>
<feature type="domain" description="TACO1/YebC-like N-terminal" evidence="2">
    <location>
        <begin position="89"/>
        <end position="125"/>
    </location>
</feature>
<evidence type="ECO:0000313" key="3">
    <source>
        <dbReference type="EMBL" id="CAD7596910.1"/>
    </source>
</evidence>
<dbReference type="Gene3D" id="1.10.10.200">
    <property type="match status" value="1"/>
</dbReference>
<feature type="compositionally biased region" description="Low complexity" evidence="1">
    <location>
        <begin position="53"/>
        <end position="72"/>
    </location>
</feature>
<dbReference type="InterPro" id="IPR049083">
    <property type="entry name" value="TACO1_YebC_N"/>
</dbReference>
<protein>
    <recommendedName>
        <fullName evidence="2">TACO1/YebC-like N-terminal domain-containing protein</fullName>
    </recommendedName>
</protein>
<proteinExistence type="predicted"/>
<dbReference type="Gene3D" id="1.10.10.60">
    <property type="entry name" value="Homeodomain-like"/>
    <property type="match status" value="1"/>
</dbReference>
<gene>
    <name evidence="3" type="ORF">TGEB3V08_LOCUS6572</name>
</gene>
<name>A0A7R9K016_TIMGE</name>
<dbReference type="AlphaFoldDB" id="A0A7R9K016"/>
<dbReference type="InterPro" id="IPR029072">
    <property type="entry name" value="YebC-like"/>
</dbReference>
<sequence length="263" mass="29349">MWAWKLRFLSYVTPKYLVVWLHLIAWRSIFSEGFLRSVPLNNISSTKATNPTIPGSASISSNTSSRSTSPNTGPLTVPWGQPLICFLQGNGTNPDFNVQLSQAIEQAKKNSMPRATVENAINQAKRPCKQAPAHSLGTTGTLSYYLLRAMCLSAKTKRSMLVLGMYKVALKLVSRNPGVPREGVRGSVRLLCVMTEVDEKKLTKMEITRWHGIPKSTLFTILKMREKIVNVVQKEGHNVKAKNLNGAMHANLEQAMLEWFSQH</sequence>
<dbReference type="InterPro" id="IPR017856">
    <property type="entry name" value="Integrase-like_N"/>
</dbReference>
<feature type="region of interest" description="Disordered" evidence="1">
    <location>
        <begin position="51"/>
        <end position="72"/>
    </location>
</feature>
<accession>A0A7R9K016</accession>
<organism evidence="3">
    <name type="scientific">Timema genevievae</name>
    <name type="common">Walking stick</name>
    <dbReference type="NCBI Taxonomy" id="629358"/>
    <lineage>
        <taxon>Eukaryota</taxon>
        <taxon>Metazoa</taxon>
        <taxon>Ecdysozoa</taxon>
        <taxon>Arthropoda</taxon>
        <taxon>Hexapoda</taxon>
        <taxon>Insecta</taxon>
        <taxon>Pterygota</taxon>
        <taxon>Neoptera</taxon>
        <taxon>Polyneoptera</taxon>
        <taxon>Phasmatodea</taxon>
        <taxon>Timematodea</taxon>
        <taxon>Timematoidea</taxon>
        <taxon>Timematidae</taxon>
        <taxon>Timema</taxon>
    </lineage>
</organism>
<reference evidence="3" key="1">
    <citation type="submission" date="2020-11" db="EMBL/GenBank/DDBJ databases">
        <authorList>
            <person name="Tran Van P."/>
        </authorList>
    </citation>
    <scope>NUCLEOTIDE SEQUENCE</scope>
</reference>